<dbReference type="InterPro" id="IPR013783">
    <property type="entry name" value="Ig-like_fold"/>
</dbReference>
<dbReference type="Gene3D" id="2.60.40.10">
    <property type="entry name" value="Immunoglobulins"/>
    <property type="match status" value="1"/>
</dbReference>
<evidence type="ECO:0000259" key="16">
    <source>
        <dbReference type="SMART" id="SM01217"/>
    </source>
</evidence>
<gene>
    <name evidence="17" type="ORF">AB1Y20_011809</name>
</gene>
<evidence type="ECO:0000256" key="11">
    <source>
        <dbReference type="ARBA" id="ARBA00041276"/>
    </source>
</evidence>
<dbReference type="InterPro" id="IPR050288">
    <property type="entry name" value="Cellulose_deg_GH3"/>
</dbReference>
<feature type="domain" description="Fibronectin type III-like" evidence="16">
    <location>
        <begin position="801"/>
        <end position="876"/>
    </location>
</feature>
<dbReference type="Gene3D" id="3.40.50.1700">
    <property type="entry name" value="Glycoside hydrolase family 3 C-terminal domain"/>
    <property type="match status" value="1"/>
</dbReference>
<dbReference type="InterPro" id="IPR019800">
    <property type="entry name" value="Glyco_hydro_3_AS"/>
</dbReference>
<evidence type="ECO:0000256" key="4">
    <source>
        <dbReference type="ARBA" id="ARBA00012744"/>
    </source>
</evidence>
<evidence type="ECO:0000256" key="8">
    <source>
        <dbReference type="ARBA" id="ARBA00023295"/>
    </source>
</evidence>
<evidence type="ECO:0000256" key="5">
    <source>
        <dbReference type="ARBA" id="ARBA00022525"/>
    </source>
</evidence>
<dbReference type="GO" id="GO:0005576">
    <property type="term" value="C:extracellular region"/>
    <property type="evidence" value="ECO:0007669"/>
    <property type="project" value="UniProtKB-SubCell"/>
</dbReference>
<keyword evidence="7 14" id="KW-0378">Hydrolase</keyword>
<protein>
    <recommendedName>
        <fullName evidence="10">Probable beta-glucosidase G</fullName>
        <ecNumber evidence="4">3.2.1.21</ecNumber>
    </recommendedName>
    <alternativeName>
        <fullName evidence="11">Beta-D-glucoside glucohydrolase G</fullName>
    </alternativeName>
    <alternativeName>
        <fullName evidence="12">Cellobiase G</fullName>
    </alternativeName>
    <alternativeName>
        <fullName evidence="13">Gentiobiase G</fullName>
    </alternativeName>
</protein>
<keyword evidence="6" id="KW-0732">Signal</keyword>
<accession>A0AB34IK66</accession>
<dbReference type="InterPro" id="IPR002772">
    <property type="entry name" value="Glyco_hydro_3_C"/>
</dbReference>
<evidence type="ECO:0000256" key="7">
    <source>
        <dbReference type="ARBA" id="ARBA00022801"/>
    </source>
</evidence>
<dbReference type="EC" id="3.2.1.21" evidence="4"/>
<evidence type="ECO:0000256" key="2">
    <source>
        <dbReference type="ARBA" id="ARBA00004613"/>
    </source>
</evidence>
<dbReference type="EMBL" id="JBGBPQ010000025">
    <property type="protein sequence ID" value="KAL1499610.1"/>
    <property type="molecule type" value="Genomic_DNA"/>
</dbReference>
<comment type="subcellular location">
    <subcellularLocation>
        <location evidence="2">Secreted</location>
    </subcellularLocation>
</comment>
<evidence type="ECO:0000256" key="15">
    <source>
        <dbReference type="SAM" id="Phobius"/>
    </source>
</evidence>
<keyword evidence="18" id="KW-1185">Reference proteome</keyword>
<keyword evidence="15" id="KW-0812">Transmembrane</keyword>
<dbReference type="PRINTS" id="PR00133">
    <property type="entry name" value="GLHYDRLASE3"/>
</dbReference>
<dbReference type="Proteomes" id="UP001515480">
    <property type="component" value="Unassembled WGS sequence"/>
</dbReference>
<sequence>MAEAPAAEEADDWALLAVHLQPAEPPAKPHTRRCTLRPAPRRRLYALLRALLGGLAFGYSLAAGLEAADVPLQPTIVHRAVVAAVAILLPPLLASAAVCLSSLSCCTRCTAKSPRGADACNAFVALCVVTALVLAAVRTSSRDNMWTALSVLAGHTTPLPEGYCALATREAAAARRRPAGEWWRPYGPNASVAAANLSRAMSEEERRRLVEGTGWGFTLPLDGFYVGNLLAVPRLGIPPIQLQDASQGFRTVGPSNVGRVTSFPTMLALGATWDAPLIRRVAAATAREFRAKGANVLLGPGVAVHRVPRGGRNVELIAGEEPMLGAALGAAFVRGVQSEGIAAVAKHFMFNQQETRRMSASSDVADRVLMEQYAVPFAAAAAAGVAGVMCSYNLENGTYSCANQRLLHVLRQRLKFDGFVVSDWWAVHSPADAGTADINMPGNDGFFSAARLPATPLHDMATHILTGMLRAHALDLPPACVAGCDCEHRLLRTNATSARHVALAEEAAAASVVLLKNAPRADGRPPLPLRPADRVALLGSACVARQHAALASAPWDESDYFSLGGSGRVVSDKGRSIRDELEARHVSLVVSPTDSLDAALAAMAGASVALACAGGTTTEGRDRPSLRLDQHDFLARLAASPRSVPLALLLFAPGAIEAPYAAAADGAAALFLAGQASGAAWAAVLTGEVTPSAKLPVTFPLDDAPPPPCGGAALPFLGPAAEYLSFGIARCAYAEGLHGGWRGMVGRPVAFPFGHGLSFTTFQYAWAAPPSTRRLHASGGGESELRLHVSVTNAGGVAGAEVVQLYMGFPEAADEPPLVLRGFEKTALLQPGENTTIHFTLSTTASLTVWHGNVDDDTAGWRVATGNYSIFVGSSSRDARLYHFFECV</sequence>
<feature type="transmembrane region" description="Helical" evidence="15">
    <location>
        <begin position="46"/>
        <end position="68"/>
    </location>
</feature>
<dbReference type="InterPro" id="IPR017853">
    <property type="entry name" value="GH"/>
</dbReference>
<organism evidence="17 18">
    <name type="scientific">Prymnesium parvum</name>
    <name type="common">Toxic golden alga</name>
    <dbReference type="NCBI Taxonomy" id="97485"/>
    <lineage>
        <taxon>Eukaryota</taxon>
        <taxon>Haptista</taxon>
        <taxon>Haptophyta</taxon>
        <taxon>Prymnesiophyceae</taxon>
        <taxon>Prymnesiales</taxon>
        <taxon>Prymnesiaceae</taxon>
        <taxon>Prymnesium</taxon>
    </lineage>
</organism>
<evidence type="ECO:0000256" key="3">
    <source>
        <dbReference type="ARBA" id="ARBA00005336"/>
    </source>
</evidence>
<dbReference type="SUPFAM" id="SSF52279">
    <property type="entry name" value="Beta-D-glucan exohydrolase, C-terminal domain"/>
    <property type="match status" value="1"/>
</dbReference>
<dbReference type="Gene3D" id="3.20.20.300">
    <property type="entry name" value="Glycoside hydrolase, family 3, N-terminal domain"/>
    <property type="match status" value="1"/>
</dbReference>
<comment type="function">
    <text evidence="9">Beta-glucosidases are one of a number of cellulolytic enzymes involved in the degradation of cellulosic biomass. Catalyzes the last step releasing glucose from the inhibitory cellobiose.</text>
</comment>
<dbReference type="SMART" id="SM01217">
    <property type="entry name" value="Fn3_like"/>
    <property type="match status" value="1"/>
</dbReference>
<evidence type="ECO:0000256" key="10">
    <source>
        <dbReference type="ARBA" id="ARBA00039579"/>
    </source>
</evidence>
<keyword evidence="15" id="KW-0472">Membrane</keyword>
<evidence type="ECO:0000256" key="6">
    <source>
        <dbReference type="ARBA" id="ARBA00022729"/>
    </source>
</evidence>
<dbReference type="PROSITE" id="PS00775">
    <property type="entry name" value="GLYCOSYL_HYDROL_F3"/>
    <property type="match status" value="1"/>
</dbReference>
<dbReference type="SUPFAM" id="SSF51445">
    <property type="entry name" value="(Trans)glycosidases"/>
    <property type="match status" value="1"/>
</dbReference>
<dbReference type="InterPro" id="IPR036881">
    <property type="entry name" value="Glyco_hydro_3_C_sf"/>
</dbReference>
<evidence type="ECO:0000256" key="9">
    <source>
        <dbReference type="ARBA" id="ARBA00024983"/>
    </source>
</evidence>
<evidence type="ECO:0000256" key="13">
    <source>
        <dbReference type="ARBA" id="ARBA00041808"/>
    </source>
</evidence>
<dbReference type="AlphaFoldDB" id="A0AB34IK66"/>
<evidence type="ECO:0000313" key="18">
    <source>
        <dbReference type="Proteomes" id="UP001515480"/>
    </source>
</evidence>
<dbReference type="InterPro" id="IPR026891">
    <property type="entry name" value="Fn3-like"/>
</dbReference>
<evidence type="ECO:0000313" key="17">
    <source>
        <dbReference type="EMBL" id="KAL1499610.1"/>
    </source>
</evidence>
<dbReference type="InterPro" id="IPR001764">
    <property type="entry name" value="Glyco_hydro_3_N"/>
</dbReference>
<dbReference type="InterPro" id="IPR036962">
    <property type="entry name" value="Glyco_hydro_3_N_sf"/>
</dbReference>
<feature type="transmembrane region" description="Helical" evidence="15">
    <location>
        <begin position="80"/>
        <end position="107"/>
    </location>
</feature>
<evidence type="ECO:0000256" key="1">
    <source>
        <dbReference type="ARBA" id="ARBA00000448"/>
    </source>
</evidence>
<name>A0AB34IK66_PRYPA</name>
<dbReference type="PANTHER" id="PTHR42715">
    <property type="entry name" value="BETA-GLUCOSIDASE"/>
    <property type="match status" value="1"/>
</dbReference>
<dbReference type="Pfam" id="PF00933">
    <property type="entry name" value="Glyco_hydro_3"/>
    <property type="match status" value="1"/>
</dbReference>
<comment type="similarity">
    <text evidence="3 14">Belongs to the glycosyl hydrolase 3 family.</text>
</comment>
<evidence type="ECO:0000256" key="14">
    <source>
        <dbReference type="RuleBase" id="RU361161"/>
    </source>
</evidence>
<dbReference type="Pfam" id="PF01915">
    <property type="entry name" value="Glyco_hydro_3_C"/>
    <property type="match status" value="1"/>
</dbReference>
<dbReference type="PANTHER" id="PTHR42715:SF12">
    <property type="entry name" value="BETA-GLUCOSIDASE G-RELATED"/>
    <property type="match status" value="1"/>
</dbReference>
<dbReference type="Pfam" id="PF14310">
    <property type="entry name" value="Fn3-like"/>
    <property type="match status" value="1"/>
</dbReference>
<feature type="transmembrane region" description="Helical" evidence="15">
    <location>
        <begin position="119"/>
        <end position="137"/>
    </location>
</feature>
<keyword evidence="15" id="KW-1133">Transmembrane helix</keyword>
<dbReference type="GO" id="GO:0008422">
    <property type="term" value="F:beta-glucosidase activity"/>
    <property type="evidence" value="ECO:0007669"/>
    <property type="project" value="UniProtKB-EC"/>
</dbReference>
<comment type="catalytic activity">
    <reaction evidence="1">
        <text>Hydrolysis of terminal, non-reducing beta-D-glucosyl residues with release of beta-D-glucose.</text>
        <dbReference type="EC" id="3.2.1.21"/>
    </reaction>
</comment>
<reference evidence="17 18" key="1">
    <citation type="journal article" date="2024" name="Science">
        <title>Giant polyketide synthase enzymes in the biosynthesis of giant marine polyether toxins.</title>
        <authorList>
            <person name="Fallon T.R."/>
            <person name="Shende V.V."/>
            <person name="Wierzbicki I.H."/>
            <person name="Pendleton A.L."/>
            <person name="Watervoot N.F."/>
            <person name="Auber R.P."/>
            <person name="Gonzalez D.J."/>
            <person name="Wisecaver J.H."/>
            <person name="Moore B.S."/>
        </authorList>
    </citation>
    <scope>NUCLEOTIDE SEQUENCE [LARGE SCALE GENOMIC DNA]</scope>
    <source>
        <strain evidence="17 18">12B1</strain>
    </source>
</reference>
<evidence type="ECO:0000256" key="12">
    <source>
        <dbReference type="ARBA" id="ARBA00041601"/>
    </source>
</evidence>
<comment type="caution">
    <text evidence="17">The sequence shown here is derived from an EMBL/GenBank/DDBJ whole genome shotgun (WGS) entry which is preliminary data.</text>
</comment>
<keyword evidence="5" id="KW-0964">Secreted</keyword>
<keyword evidence="8 14" id="KW-0326">Glycosidase</keyword>
<proteinExistence type="inferred from homology"/>
<dbReference type="GO" id="GO:0009251">
    <property type="term" value="P:glucan catabolic process"/>
    <property type="evidence" value="ECO:0007669"/>
    <property type="project" value="TreeGrafter"/>
</dbReference>